<dbReference type="Gene3D" id="3.90.550.10">
    <property type="entry name" value="Spore Coat Polysaccharide Biosynthesis Protein SpsA, Chain A"/>
    <property type="match status" value="1"/>
</dbReference>
<gene>
    <name evidence="2" type="ORF">GCM10007964_30350</name>
</gene>
<accession>A0A917R3B8</accession>
<evidence type="ECO:0008006" key="4">
    <source>
        <dbReference type="Google" id="ProtNLM"/>
    </source>
</evidence>
<keyword evidence="3" id="KW-1185">Reference proteome</keyword>
<dbReference type="AlphaFoldDB" id="A0A917R3B8"/>
<reference evidence="2" key="1">
    <citation type="journal article" date="2014" name="Int. J. Syst. Evol. Microbiol.">
        <title>Complete genome sequence of Corynebacterium casei LMG S-19264T (=DSM 44701T), isolated from a smear-ripened cheese.</title>
        <authorList>
            <consortium name="US DOE Joint Genome Institute (JGI-PGF)"/>
            <person name="Walter F."/>
            <person name="Albersmeier A."/>
            <person name="Kalinowski J."/>
            <person name="Ruckert C."/>
        </authorList>
    </citation>
    <scope>NUCLEOTIDE SEQUENCE</scope>
    <source>
        <strain evidence="2">JCM 13064</strain>
    </source>
</reference>
<dbReference type="EMBL" id="BMNT01000015">
    <property type="protein sequence ID" value="GGK85716.1"/>
    <property type="molecule type" value="Genomic_DNA"/>
</dbReference>
<protein>
    <recommendedName>
        <fullName evidence="4">Glycosyltransferase 2-like domain-containing protein</fullName>
    </recommendedName>
</protein>
<reference evidence="2" key="2">
    <citation type="submission" date="2020-09" db="EMBL/GenBank/DDBJ databases">
        <authorList>
            <person name="Sun Q."/>
            <person name="Ohkuma M."/>
        </authorList>
    </citation>
    <scope>NUCLEOTIDE SEQUENCE</scope>
    <source>
        <strain evidence="2">JCM 13064</strain>
    </source>
</reference>
<proteinExistence type="predicted"/>
<organism evidence="2 3">
    <name type="scientific">Sphaerisporangium melleum</name>
    <dbReference type="NCBI Taxonomy" id="321316"/>
    <lineage>
        <taxon>Bacteria</taxon>
        <taxon>Bacillati</taxon>
        <taxon>Actinomycetota</taxon>
        <taxon>Actinomycetes</taxon>
        <taxon>Streptosporangiales</taxon>
        <taxon>Streptosporangiaceae</taxon>
        <taxon>Sphaerisporangium</taxon>
    </lineage>
</organism>
<name>A0A917R3B8_9ACTN</name>
<dbReference type="InterPro" id="IPR029044">
    <property type="entry name" value="Nucleotide-diphossugar_trans"/>
</dbReference>
<evidence type="ECO:0000313" key="2">
    <source>
        <dbReference type="EMBL" id="GGK85716.1"/>
    </source>
</evidence>
<dbReference type="SUPFAM" id="SSF53448">
    <property type="entry name" value="Nucleotide-diphospho-sugar transferases"/>
    <property type="match status" value="1"/>
</dbReference>
<dbReference type="Proteomes" id="UP000645217">
    <property type="component" value="Unassembled WGS sequence"/>
</dbReference>
<sequence length="451" mass="47441">MAEAGPSGPAPPGCLSLVSRGTFRSRESRSVPRATPAGPVMKGEALAEGDPTPLGYVRTPSAGAAELSFQDGRPLPAGQEARLPLTAADIVPLRGYAGLRVRWPAGPEGVLETILALAAAGVPVHGGDAPGWLQDADPGLARLLASWEPGPGDPSVRSVSDLRREEHSVRLRRHAFRRATATAPVLTGNGGALGAGTTAGSALRDTGAGGLGATASGAAPTPKVSVVMSSRRPTLLGSALAQIARQRHVEVEVLLGLHGVPAAHPDVRRAVEAFPLPLTVVEADAATPFGRVLHDVAARASGDDIAKWDDDDWYSPEHLADLLMARAYSGADIVGTAAEFFYLEPLNTTVRRTDYTSEVWSDHVAGGTILLARETYQHIGGFEGVERGVDAQLLKTAHTAGARIYRTHGLGYVLRRTLAAGHTWQLPLAHFLRVSANQWRGFRPSRILETA</sequence>
<evidence type="ECO:0000256" key="1">
    <source>
        <dbReference type="SAM" id="MobiDB-lite"/>
    </source>
</evidence>
<evidence type="ECO:0000313" key="3">
    <source>
        <dbReference type="Proteomes" id="UP000645217"/>
    </source>
</evidence>
<comment type="caution">
    <text evidence="2">The sequence shown here is derived from an EMBL/GenBank/DDBJ whole genome shotgun (WGS) entry which is preliminary data.</text>
</comment>
<feature type="region of interest" description="Disordered" evidence="1">
    <location>
        <begin position="1"/>
        <end position="53"/>
    </location>
</feature>